<organism evidence="1 2">
    <name type="scientific">Sphingomonas parapaucimobilis NBRC 15100</name>
    <dbReference type="NCBI Taxonomy" id="1219049"/>
    <lineage>
        <taxon>Bacteria</taxon>
        <taxon>Pseudomonadati</taxon>
        <taxon>Pseudomonadota</taxon>
        <taxon>Alphaproteobacteria</taxon>
        <taxon>Sphingomonadales</taxon>
        <taxon>Sphingomonadaceae</taxon>
        <taxon>Sphingomonas</taxon>
    </lineage>
</organism>
<proteinExistence type="predicted"/>
<dbReference type="Proteomes" id="UP000032305">
    <property type="component" value="Unassembled WGS sequence"/>
</dbReference>
<comment type="caution">
    <text evidence="1">The sequence shown here is derived from an EMBL/GenBank/DDBJ whole genome shotgun (WGS) entry which is preliminary data.</text>
</comment>
<reference evidence="1 2" key="1">
    <citation type="submission" date="2014-11" db="EMBL/GenBank/DDBJ databases">
        <title>Whole genome shotgun sequence of Sphingomonas parapaucimobilis NBRC 15100.</title>
        <authorList>
            <person name="Katano-Makiyama Y."/>
            <person name="Hosoyama A."/>
            <person name="Hashimoto M."/>
            <person name="Hosoyama Y."/>
            <person name="Noguchi M."/>
            <person name="Numata M."/>
            <person name="Tsuchikane K."/>
            <person name="Hirakata S."/>
            <person name="Uohara A."/>
            <person name="Shimodaira J."/>
            <person name="Ohji S."/>
            <person name="Ichikawa N."/>
            <person name="Kimura A."/>
            <person name="Yamazoe A."/>
            <person name="Fujita N."/>
        </authorList>
    </citation>
    <scope>NUCLEOTIDE SEQUENCE [LARGE SCALE GENOMIC DNA]</scope>
    <source>
        <strain evidence="1 2">NBRC 15100</strain>
    </source>
</reference>
<dbReference type="EMBL" id="BBPI01000076">
    <property type="protein sequence ID" value="GAM02264.1"/>
    <property type="molecule type" value="Genomic_DNA"/>
</dbReference>
<sequence>MGDRPSSAIPGALAHKGRPLLRAVGGHADLDDELSGAFVIERHRDFDHDPRLGQIALGEIAGHVLAPETHDPGAAIEVLNALLGTLSEMPAQPPSPDEEQPPVYGPHPSVDDLIRAGFAPIMREGAIRTFKVLHALGETRPHALPTTQALANELKQNVERMMPDQAALARTLAVYQDQVSAAGY</sequence>
<dbReference type="RefSeq" id="WP_042490108.1">
    <property type="nucleotide sequence ID" value="NZ_BBPI01000076.1"/>
</dbReference>
<protein>
    <submittedName>
        <fullName evidence="1">Uncharacterized protein</fullName>
    </submittedName>
</protein>
<accession>A0A0A1WBF1</accession>
<evidence type="ECO:0000313" key="1">
    <source>
        <dbReference type="EMBL" id="GAM02264.1"/>
    </source>
</evidence>
<dbReference type="InterPro" id="IPR018723">
    <property type="entry name" value="DUF2254_membrane"/>
</dbReference>
<dbReference type="Pfam" id="PF10011">
    <property type="entry name" value="DUF2254"/>
    <property type="match status" value="1"/>
</dbReference>
<evidence type="ECO:0000313" key="2">
    <source>
        <dbReference type="Proteomes" id="UP000032305"/>
    </source>
</evidence>
<gene>
    <name evidence="1" type="ORF">SP5_076_00460</name>
</gene>
<dbReference type="eggNOG" id="COG4325">
    <property type="taxonomic scope" value="Bacteria"/>
</dbReference>
<name>A0A0A1WBF1_9SPHN</name>
<dbReference type="AlphaFoldDB" id="A0A0A1WBF1"/>
<keyword evidence="2" id="KW-1185">Reference proteome</keyword>